<organism evidence="2 3">
    <name type="scientific">Rubroshorea leprosula</name>
    <dbReference type="NCBI Taxonomy" id="152421"/>
    <lineage>
        <taxon>Eukaryota</taxon>
        <taxon>Viridiplantae</taxon>
        <taxon>Streptophyta</taxon>
        <taxon>Embryophyta</taxon>
        <taxon>Tracheophyta</taxon>
        <taxon>Spermatophyta</taxon>
        <taxon>Magnoliopsida</taxon>
        <taxon>eudicotyledons</taxon>
        <taxon>Gunneridae</taxon>
        <taxon>Pentapetalae</taxon>
        <taxon>rosids</taxon>
        <taxon>malvids</taxon>
        <taxon>Malvales</taxon>
        <taxon>Dipterocarpaceae</taxon>
        <taxon>Rubroshorea</taxon>
    </lineage>
</organism>
<protein>
    <recommendedName>
        <fullName evidence="1">RNase H type-1 domain-containing protein</fullName>
    </recommendedName>
</protein>
<proteinExistence type="predicted"/>
<evidence type="ECO:0000313" key="3">
    <source>
        <dbReference type="Proteomes" id="UP001054252"/>
    </source>
</evidence>
<dbReference type="AlphaFoldDB" id="A0AAV5LUS9"/>
<reference evidence="2 3" key="1">
    <citation type="journal article" date="2021" name="Commun. Biol.">
        <title>The genome of Shorea leprosula (Dipterocarpaceae) highlights the ecological relevance of drought in aseasonal tropical rainforests.</title>
        <authorList>
            <person name="Ng K.K.S."/>
            <person name="Kobayashi M.J."/>
            <person name="Fawcett J.A."/>
            <person name="Hatakeyama M."/>
            <person name="Paape T."/>
            <person name="Ng C.H."/>
            <person name="Ang C.C."/>
            <person name="Tnah L.H."/>
            <person name="Lee C.T."/>
            <person name="Nishiyama T."/>
            <person name="Sese J."/>
            <person name="O'Brien M.J."/>
            <person name="Copetti D."/>
            <person name="Mohd Noor M.I."/>
            <person name="Ong R.C."/>
            <person name="Putra M."/>
            <person name="Sireger I.Z."/>
            <person name="Indrioko S."/>
            <person name="Kosugi Y."/>
            <person name="Izuno A."/>
            <person name="Isagi Y."/>
            <person name="Lee S.L."/>
            <person name="Shimizu K.K."/>
        </authorList>
    </citation>
    <scope>NUCLEOTIDE SEQUENCE [LARGE SCALE GENOMIC DNA]</scope>
    <source>
        <strain evidence="2">214</strain>
    </source>
</reference>
<accession>A0AAV5LUS9</accession>
<dbReference type="GO" id="GO:0003676">
    <property type="term" value="F:nucleic acid binding"/>
    <property type="evidence" value="ECO:0007669"/>
    <property type="project" value="InterPro"/>
</dbReference>
<evidence type="ECO:0000313" key="2">
    <source>
        <dbReference type="EMBL" id="GKV41271.1"/>
    </source>
</evidence>
<dbReference type="GO" id="GO:0004523">
    <property type="term" value="F:RNA-DNA hybrid ribonuclease activity"/>
    <property type="evidence" value="ECO:0007669"/>
    <property type="project" value="InterPro"/>
</dbReference>
<name>A0AAV5LUS9_9ROSI</name>
<dbReference type="EMBL" id="BPVZ01000148">
    <property type="protein sequence ID" value="GKV41271.1"/>
    <property type="molecule type" value="Genomic_DNA"/>
</dbReference>
<dbReference type="Pfam" id="PF13456">
    <property type="entry name" value="RVT_3"/>
    <property type="match status" value="1"/>
</dbReference>
<dbReference type="InterPro" id="IPR002156">
    <property type="entry name" value="RNaseH_domain"/>
</dbReference>
<dbReference type="Proteomes" id="UP001054252">
    <property type="component" value="Unassembled WGS sequence"/>
</dbReference>
<keyword evidence="3" id="KW-1185">Reference proteome</keyword>
<feature type="domain" description="RNase H type-1" evidence="1">
    <location>
        <begin position="2"/>
        <end position="49"/>
    </location>
</feature>
<evidence type="ECO:0000259" key="1">
    <source>
        <dbReference type="Pfam" id="PF13456"/>
    </source>
</evidence>
<comment type="caution">
    <text evidence="2">The sequence shown here is derived from an EMBL/GenBank/DDBJ whole genome shotgun (WGS) entry which is preliminary data.</text>
</comment>
<sequence>MVGRNSNGEVFFGKTWLCMAISPLMAEAVALLKAVQFVGNMGVHNVKFELIIKN</sequence>
<gene>
    <name evidence="2" type="ORF">SLEP1_g48827</name>
</gene>